<keyword evidence="3" id="KW-0133">Cell shape</keyword>
<sequence>MTKFSLLENISPQVYEKWLLSLPNAPFLQSKNMRHLHQSLGDQAFLFGFQKEQELIGLAFAVLVKARRGHYLYLPYGPVFKRGGWQYLPEFTSCLRQKGLALKADFLRISPFLVNHPQNQELLKNCGWQKAPIHMLAEHLWLLDISISEEQIWKGMRKTMRNLIHRAQRDGVKIIISQDLKEVEHLVRVHKDTVKQHKFVPYGDDYFRAQFKAFAPDKQVAMFLAQYQNKIIAACMIMFYGGMASYHHSGALNAYRKIPASYLLQWEAIREAKRRKCLTYNFWGIVPPAKLYSPYLKRPHPFNGVTKFKTGFGGSRLDLIHCQDYPLSWKYNFNYLVETVRRIKRGFY</sequence>
<evidence type="ECO:0000256" key="2">
    <source>
        <dbReference type="ARBA" id="ARBA00022679"/>
    </source>
</evidence>
<dbReference type="AlphaFoldDB" id="A0A1G2B9Z5"/>
<organism evidence="8 9">
    <name type="scientific">Candidatus Kerfeldbacteria bacterium RIFOXYB2_FULL_38_14</name>
    <dbReference type="NCBI Taxonomy" id="1798547"/>
    <lineage>
        <taxon>Bacteria</taxon>
        <taxon>Candidatus Kerfeldiibacteriota</taxon>
    </lineage>
</organism>
<dbReference type="InterPro" id="IPR003447">
    <property type="entry name" value="FEMABX"/>
</dbReference>
<dbReference type="Proteomes" id="UP000176420">
    <property type="component" value="Unassembled WGS sequence"/>
</dbReference>
<dbReference type="PROSITE" id="PS51191">
    <property type="entry name" value="FEMABX"/>
    <property type="match status" value="1"/>
</dbReference>
<evidence type="ECO:0000313" key="9">
    <source>
        <dbReference type="Proteomes" id="UP000176420"/>
    </source>
</evidence>
<reference evidence="8 9" key="1">
    <citation type="journal article" date="2016" name="Nat. Commun.">
        <title>Thousands of microbial genomes shed light on interconnected biogeochemical processes in an aquifer system.</title>
        <authorList>
            <person name="Anantharaman K."/>
            <person name="Brown C.T."/>
            <person name="Hug L.A."/>
            <person name="Sharon I."/>
            <person name="Castelle C.J."/>
            <person name="Probst A.J."/>
            <person name="Thomas B.C."/>
            <person name="Singh A."/>
            <person name="Wilkins M.J."/>
            <person name="Karaoz U."/>
            <person name="Brodie E.L."/>
            <person name="Williams K.H."/>
            <person name="Hubbard S.S."/>
            <person name="Banfield J.F."/>
        </authorList>
    </citation>
    <scope>NUCLEOTIDE SEQUENCE [LARGE SCALE GENOMIC DNA]</scope>
</reference>
<dbReference type="PANTHER" id="PTHR36174">
    <property type="entry name" value="LIPID II:GLYCINE GLYCYLTRANSFERASE"/>
    <property type="match status" value="1"/>
</dbReference>
<evidence type="ECO:0000256" key="6">
    <source>
        <dbReference type="ARBA" id="ARBA00023316"/>
    </source>
</evidence>
<comment type="similarity">
    <text evidence="1">Belongs to the FemABX family.</text>
</comment>
<evidence type="ECO:0000256" key="3">
    <source>
        <dbReference type="ARBA" id="ARBA00022960"/>
    </source>
</evidence>
<dbReference type="GO" id="GO:0008360">
    <property type="term" value="P:regulation of cell shape"/>
    <property type="evidence" value="ECO:0007669"/>
    <property type="project" value="UniProtKB-KW"/>
</dbReference>
<keyword evidence="2" id="KW-0808">Transferase</keyword>
<dbReference type="InterPro" id="IPR050644">
    <property type="entry name" value="PG_Glycine_Bridge_Synth"/>
</dbReference>
<evidence type="ECO:0000259" key="7">
    <source>
        <dbReference type="Pfam" id="PF13480"/>
    </source>
</evidence>
<comment type="caution">
    <text evidence="8">The sequence shown here is derived from an EMBL/GenBank/DDBJ whole genome shotgun (WGS) entry which is preliminary data.</text>
</comment>
<keyword evidence="5" id="KW-0012">Acyltransferase</keyword>
<dbReference type="InterPro" id="IPR038740">
    <property type="entry name" value="BioF2-like_GNAT_dom"/>
</dbReference>
<keyword evidence="6" id="KW-0961">Cell wall biogenesis/degradation</keyword>
<evidence type="ECO:0000256" key="4">
    <source>
        <dbReference type="ARBA" id="ARBA00022984"/>
    </source>
</evidence>
<evidence type="ECO:0000313" key="8">
    <source>
        <dbReference type="EMBL" id="OGY86028.1"/>
    </source>
</evidence>
<proteinExistence type="inferred from homology"/>
<feature type="domain" description="BioF2-like acetyltransferase" evidence="7">
    <location>
        <begin position="156"/>
        <end position="284"/>
    </location>
</feature>
<dbReference type="InterPro" id="IPR016181">
    <property type="entry name" value="Acyl_CoA_acyltransferase"/>
</dbReference>
<dbReference type="GO" id="GO:0071555">
    <property type="term" value="P:cell wall organization"/>
    <property type="evidence" value="ECO:0007669"/>
    <property type="project" value="UniProtKB-KW"/>
</dbReference>
<dbReference type="Gene3D" id="3.40.630.30">
    <property type="match status" value="1"/>
</dbReference>
<evidence type="ECO:0000256" key="5">
    <source>
        <dbReference type="ARBA" id="ARBA00023315"/>
    </source>
</evidence>
<evidence type="ECO:0000256" key="1">
    <source>
        <dbReference type="ARBA" id="ARBA00009943"/>
    </source>
</evidence>
<gene>
    <name evidence="8" type="ORF">A2319_00465</name>
</gene>
<dbReference type="PANTHER" id="PTHR36174:SF1">
    <property type="entry name" value="LIPID II:GLYCINE GLYCYLTRANSFERASE"/>
    <property type="match status" value="1"/>
</dbReference>
<dbReference type="GO" id="GO:0016755">
    <property type="term" value="F:aminoacyltransferase activity"/>
    <property type="evidence" value="ECO:0007669"/>
    <property type="project" value="InterPro"/>
</dbReference>
<dbReference type="Pfam" id="PF13480">
    <property type="entry name" value="Acetyltransf_6"/>
    <property type="match status" value="1"/>
</dbReference>
<dbReference type="SUPFAM" id="SSF55729">
    <property type="entry name" value="Acyl-CoA N-acyltransferases (Nat)"/>
    <property type="match status" value="2"/>
</dbReference>
<protein>
    <recommendedName>
        <fullName evidence="7">BioF2-like acetyltransferase domain-containing protein</fullName>
    </recommendedName>
</protein>
<dbReference type="GO" id="GO:0009252">
    <property type="term" value="P:peptidoglycan biosynthetic process"/>
    <property type="evidence" value="ECO:0007669"/>
    <property type="project" value="UniProtKB-KW"/>
</dbReference>
<dbReference type="EMBL" id="MHKI01000026">
    <property type="protein sequence ID" value="OGY86028.1"/>
    <property type="molecule type" value="Genomic_DNA"/>
</dbReference>
<keyword evidence="4" id="KW-0573">Peptidoglycan synthesis</keyword>
<name>A0A1G2B9Z5_9BACT</name>
<accession>A0A1G2B9Z5</accession>